<feature type="compositionally biased region" description="Polar residues" evidence="4">
    <location>
        <begin position="112"/>
        <end position="146"/>
    </location>
</feature>
<reference evidence="5 6" key="1">
    <citation type="journal article" date="2022" name="bioRxiv">
        <title>Genomics of Preaxostyla Flagellates Illuminates Evolutionary Transitions and the Path Towards Mitochondrial Loss.</title>
        <authorList>
            <person name="Novak L.V.F."/>
            <person name="Treitli S.C."/>
            <person name="Pyrih J."/>
            <person name="Halakuc P."/>
            <person name="Pipaliya S.V."/>
            <person name="Vacek V."/>
            <person name="Brzon O."/>
            <person name="Soukal P."/>
            <person name="Eme L."/>
            <person name="Dacks J.B."/>
            <person name="Karnkowska A."/>
            <person name="Elias M."/>
            <person name="Hampl V."/>
        </authorList>
    </citation>
    <scope>NUCLEOTIDE SEQUENCE [LARGE SCALE GENOMIC DNA]</scope>
    <source>
        <strain evidence="5">NAU3</strain>
        <tissue evidence="5">Gut</tissue>
    </source>
</reference>
<evidence type="ECO:0000313" key="6">
    <source>
        <dbReference type="Proteomes" id="UP001281761"/>
    </source>
</evidence>
<proteinExistence type="inferred from homology"/>
<protein>
    <submittedName>
        <fullName evidence="5">U4/U6.U5 tri-snRNP-associated protein 1</fullName>
    </submittedName>
</protein>
<feature type="region of interest" description="Disordered" evidence="4">
    <location>
        <begin position="316"/>
        <end position="344"/>
    </location>
</feature>
<dbReference type="PANTHER" id="PTHR14152">
    <property type="entry name" value="SQUAMOUS CELL CARCINOMA ANTIGEN RECOGNISED BY CYTOTOXIC T LYMPHOCYTES"/>
    <property type="match status" value="1"/>
</dbReference>
<evidence type="ECO:0000256" key="3">
    <source>
        <dbReference type="ARBA" id="ARBA00023242"/>
    </source>
</evidence>
<feature type="region of interest" description="Disordered" evidence="4">
    <location>
        <begin position="492"/>
        <end position="566"/>
    </location>
</feature>
<feature type="compositionally biased region" description="Polar residues" evidence="4">
    <location>
        <begin position="33"/>
        <end position="52"/>
    </location>
</feature>
<feature type="compositionally biased region" description="Basic and acidic residues" evidence="4">
    <location>
        <begin position="53"/>
        <end position="65"/>
    </location>
</feature>
<organism evidence="5 6">
    <name type="scientific">Blattamonas nauphoetae</name>
    <dbReference type="NCBI Taxonomy" id="2049346"/>
    <lineage>
        <taxon>Eukaryota</taxon>
        <taxon>Metamonada</taxon>
        <taxon>Preaxostyla</taxon>
        <taxon>Oxymonadida</taxon>
        <taxon>Blattamonas</taxon>
    </lineage>
</organism>
<feature type="compositionally biased region" description="Acidic residues" evidence="4">
    <location>
        <begin position="209"/>
        <end position="218"/>
    </location>
</feature>
<name>A0ABQ9YLQ3_9EUKA</name>
<feature type="compositionally biased region" description="Polar residues" evidence="4">
    <location>
        <begin position="335"/>
        <end position="344"/>
    </location>
</feature>
<feature type="region of interest" description="Disordered" evidence="4">
    <location>
        <begin position="411"/>
        <end position="449"/>
    </location>
</feature>
<evidence type="ECO:0000256" key="2">
    <source>
        <dbReference type="ARBA" id="ARBA00006076"/>
    </source>
</evidence>
<evidence type="ECO:0000256" key="4">
    <source>
        <dbReference type="SAM" id="MobiDB-lite"/>
    </source>
</evidence>
<keyword evidence="6" id="KW-1185">Reference proteome</keyword>
<gene>
    <name evidence="5" type="ORF">BLNAU_594</name>
</gene>
<evidence type="ECO:0000256" key="1">
    <source>
        <dbReference type="ARBA" id="ARBA00004123"/>
    </source>
</evidence>
<dbReference type="PANTHER" id="PTHR14152:SF5">
    <property type="entry name" value="U4_U6.U5 TRI-SNRNP-ASSOCIATED PROTEIN 1"/>
    <property type="match status" value="1"/>
</dbReference>
<accession>A0ABQ9YLQ3</accession>
<dbReference type="EMBL" id="JARBJD010000002">
    <property type="protein sequence ID" value="KAK2964677.1"/>
    <property type="molecule type" value="Genomic_DNA"/>
</dbReference>
<comment type="similarity">
    <text evidence="2">Belongs to the SNU66/SART1 family.</text>
</comment>
<sequence length="751" mass="84932">MSDEPEPREFRSELSIDEVNALRIKMGKKPLRPQNSTQIPVSDQSDISVQQAQHEKENTRKQLEEGKAKMIQGQEQRKLEEEGLTFVKSLKEVPFSFDDFLKSYNPKPDTKSAGQQSHRLHSSSIDHNSSLRSIPDQPNYTSSSITGLKVRHDMNEIDVGKDIILTLKDSSVLSDGEDELENDFIVQKGKDSYRQQMKKQQSKQNPYLMDDEQEDSDEILSKYDADEKRKQREEMKGFRLGSEVRAPAAEEKEEKEGEDLDVIYGFQRDYLTDEEIAALKKKRQKKGKKTRMKGSFDISTIINKDEDAQLPTAMLKDESVPSSAELVSEEAAPSGASSFESHVQKRYNASKQRYESVLDKARQQGLSQDNKIAETEMGIFDLFDFGENQTQQRMEGTPFDDEEKIESVSWLGKMKGKSKADRMKHLSELKEEQPDDPLSSENTATTEEGFIVSGVSQIVRTIDSVLERQEQQHALEEMETFVVKEETPVLHSNVAPHNSHTPPHTSGWTDLNDPDNDVRVGTKRQLSEIEEYQPFHGQKEMKFEEDKLSDRPSSDTPSKDQSEIGMFNVPDVSRSVAGALKYLAFTNEIPKADSVADYFSSPSVVGKKQKGKYMSADIILASRPAITSSADTQRRKPLDLKTATPEEIGGDIDLTKRNEKGEELSTTAYWKAYSHQFHGNAPKSSKKTKQTREQEKKLLAARAMANDDGVLPSMSLLNKVQHNSKEFGIDFDPTAVLEESRRLSVKARKNK</sequence>
<feature type="region of interest" description="Disordered" evidence="4">
    <location>
        <begin position="101"/>
        <end position="148"/>
    </location>
</feature>
<feature type="compositionally biased region" description="Basic and acidic residues" evidence="4">
    <location>
        <begin position="537"/>
        <end position="562"/>
    </location>
</feature>
<comment type="caution">
    <text evidence="5">The sequence shown here is derived from an EMBL/GenBank/DDBJ whole genome shotgun (WGS) entry which is preliminary data.</text>
</comment>
<keyword evidence="3" id="KW-0539">Nucleus</keyword>
<feature type="region of interest" description="Disordered" evidence="4">
    <location>
        <begin position="190"/>
        <end position="257"/>
    </location>
</feature>
<evidence type="ECO:0000313" key="5">
    <source>
        <dbReference type="EMBL" id="KAK2964677.1"/>
    </source>
</evidence>
<comment type="subcellular location">
    <subcellularLocation>
        <location evidence="1">Nucleus</location>
    </subcellularLocation>
</comment>
<feature type="compositionally biased region" description="Basic and acidic residues" evidence="4">
    <location>
        <begin position="418"/>
        <end position="432"/>
    </location>
</feature>
<feature type="compositionally biased region" description="Polar residues" evidence="4">
    <location>
        <begin position="495"/>
        <end position="509"/>
    </location>
</feature>
<feature type="region of interest" description="Disordered" evidence="4">
    <location>
        <begin position="26"/>
        <end position="65"/>
    </location>
</feature>
<feature type="compositionally biased region" description="Basic and acidic residues" evidence="4">
    <location>
        <begin position="219"/>
        <end position="237"/>
    </location>
</feature>
<dbReference type="Proteomes" id="UP001281761">
    <property type="component" value="Unassembled WGS sequence"/>
</dbReference>
<dbReference type="InterPro" id="IPR005011">
    <property type="entry name" value="SNU66/SART1"/>
</dbReference>
<dbReference type="Pfam" id="PF03343">
    <property type="entry name" value="SART-1"/>
    <property type="match status" value="1"/>
</dbReference>